<reference evidence="10" key="1">
    <citation type="submission" date="2021-10" db="EMBL/GenBank/DDBJ databases">
        <title>The complete genome sequence of Leeia sp. TBRC 13508.</title>
        <authorList>
            <person name="Charoenyingcharoen P."/>
            <person name="Yukphan P."/>
        </authorList>
    </citation>
    <scope>NUCLEOTIDE SEQUENCE</scope>
    <source>
        <strain evidence="10">TBRC 13508</strain>
    </source>
</reference>
<protein>
    <submittedName>
        <fullName evidence="10">ABC transporter permease subunit</fullName>
    </submittedName>
</protein>
<evidence type="ECO:0000256" key="6">
    <source>
        <dbReference type="ARBA" id="ARBA00022989"/>
    </source>
</evidence>
<proteinExistence type="inferred from homology"/>
<dbReference type="Gene3D" id="1.10.3720.10">
    <property type="entry name" value="MetI-like"/>
    <property type="match status" value="1"/>
</dbReference>
<comment type="similarity">
    <text evidence="2">Belongs to the binding-protein-dependent transport system permease family. CysTW subfamily.</text>
</comment>
<dbReference type="InterPro" id="IPR035906">
    <property type="entry name" value="MetI-like_sf"/>
</dbReference>
<feature type="transmembrane region" description="Helical" evidence="8">
    <location>
        <begin position="158"/>
        <end position="178"/>
    </location>
</feature>
<evidence type="ECO:0000313" key="10">
    <source>
        <dbReference type="EMBL" id="MCB6182137.1"/>
    </source>
</evidence>
<dbReference type="CDD" id="cd06261">
    <property type="entry name" value="TM_PBP2"/>
    <property type="match status" value="1"/>
</dbReference>
<feature type="transmembrane region" description="Helical" evidence="8">
    <location>
        <begin position="100"/>
        <end position="126"/>
    </location>
</feature>
<evidence type="ECO:0000259" key="9">
    <source>
        <dbReference type="PROSITE" id="PS50928"/>
    </source>
</evidence>
<dbReference type="RefSeq" id="WP_227177606.1">
    <property type="nucleotide sequence ID" value="NZ_JAJBZT010000001.1"/>
</dbReference>
<name>A0ABS8D1R1_9NEIS</name>
<evidence type="ECO:0000313" key="11">
    <source>
        <dbReference type="Proteomes" id="UP001165395"/>
    </source>
</evidence>
<feature type="transmembrane region" description="Helical" evidence="8">
    <location>
        <begin position="69"/>
        <end position="88"/>
    </location>
</feature>
<keyword evidence="6 8" id="KW-1133">Transmembrane helix</keyword>
<dbReference type="PANTHER" id="PTHR43848:SF2">
    <property type="entry name" value="PUTRESCINE TRANSPORT SYSTEM PERMEASE PROTEIN POTI"/>
    <property type="match status" value="1"/>
</dbReference>
<dbReference type="SUPFAM" id="SSF161098">
    <property type="entry name" value="MetI-like"/>
    <property type="match status" value="1"/>
</dbReference>
<dbReference type="EMBL" id="JAJBZT010000001">
    <property type="protein sequence ID" value="MCB6182137.1"/>
    <property type="molecule type" value="Genomic_DNA"/>
</dbReference>
<evidence type="ECO:0000256" key="8">
    <source>
        <dbReference type="RuleBase" id="RU363032"/>
    </source>
</evidence>
<keyword evidence="7 8" id="KW-0472">Membrane</keyword>
<feature type="transmembrane region" description="Helical" evidence="8">
    <location>
        <begin position="12"/>
        <end position="33"/>
    </location>
</feature>
<dbReference type="Pfam" id="PF00528">
    <property type="entry name" value="BPD_transp_1"/>
    <property type="match status" value="1"/>
</dbReference>
<accession>A0ABS8D1R1</accession>
<evidence type="ECO:0000256" key="4">
    <source>
        <dbReference type="ARBA" id="ARBA00022475"/>
    </source>
</evidence>
<dbReference type="PROSITE" id="PS50928">
    <property type="entry name" value="ABC_TM1"/>
    <property type="match status" value="1"/>
</dbReference>
<dbReference type="InterPro" id="IPR000515">
    <property type="entry name" value="MetI-like"/>
</dbReference>
<evidence type="ECO:0000256" key="2">
    <source>
        <dbReference type="ARBA" id="ARBA00007069"/>
    </source>
</evidence>
<evidence type="ECO:0000256" key="3">
    <source>
        <dbReference type="ARBA" id="ARBA00022448"/>
    </source>
</evidence>
<comment type="caution">
    <text evidence="10">The sequence shown here is derived from an EMBL/GenBank/DDBJ whole genome shotgun (WGS) entry which is preliminary data.</text>
</comment>
<evidence type="ECO:0000256" key="7">
    <source>
        <dbReference type="ARBA" id="ARBA00023136"/>
    </source>
</evidence>
<evidence type="ECO:0000256" key="5">
    <source>
        <dbReference type="ARBA" id="ARBA00022692"/>
    </source>
</evidence>
<feature type="transmembrane region" description="Helical" evidence="8">
    <location>
        <begin position="199"/>
        <end position="222"/>
    </location>
</feature>
<sequence>MSNGKMSFGARSYLAIGFFFLYAPIVSLIVFSFNQSRLVTVWGGFSTHWYGELFNDDALKSAVALSFKIAFLSAIAAVLIGTIAGLVLARFGRFKGSSLFAGLITAPMVMPEVIVGLSMLLLFVALSSTMNCGIDVAEMTGIQSLACSAFGERGMTTIWIGHTTLCIAYVAILIQSRLREMDKSLEEAAMDLGCHPFKVFFVITIPVIAPALVSGFLLSFTLSLDDYVLTAFLSGPGSTTLPQWIFSSIKLGLTPKVNALATIVVAIVTIFVVLSNRMMLKAQKSREAAMQAAAAGGH</sequence>
<keyword evidence="4" id="KW-1003">Cell membrane</keyword>
<dbReference type="PANTHER" id="PTHR43848">
    <property type="entry name" value="PUTRESCINE TRANSPORT SYSTEM PERMEASE PROTEIN POTI"/>
    <property type="match status" value="1"/>
</dbReference>
<gene>
    <name evidence="10" type="ORF">LIN78_01020</name>
</gene>
<dbReference type="Proteomes" id="UP001165395">
    <property type="component" value="Unassembled WGS sequence"/>
</dbReference>
<keyword evidence="5 8" id="KW-0812">Transmembrane</keyword>
<feature type="transmembrane region" description="Helical" evidence="8">
    <location>
        <begin position="257"/>
        <end position="276"/>
    </location>
</feature>
<keyword evidence="3 8" id="KW-0813">Transport</keyword>
<organism evidence="10 11">
    <name type="scientific">Leeia speluncae</name>
    <dbReference type="NCBI Taxonomy" id="2884804"/>
    <lineage>
        <taxon>Bacteria</taxon>
        <taxon>Pseudomonadati</taxon>
        <taxon>Pseudomonadota</taxon>
        <taxon>Betaproteobacteria</taxon>
        <taxon>Neisseriales</taxon>
        <taxon>Leeiaceae</taxon>
        <taxon>Leeia</taxon>
    </lineage>
</organism>
<feature type="domain" description="ABC transmembrane type-1" evidence="9">
    <location>
        <begin position="63"/>
        <end position="275"/>
    </location>
</feature>
<evidence type="ECO:0000256" key="1">
    <source>
        <dbReference type="ARBA" id="ARBA00004651"/>
    </source>
</evidence>
<comment type="subcellular location">
    <subcellularLocation>
        <location evidence="1 8">Cell membrane</location>
        <topology evidence="1 8">Multi-pass membrane protein</topology>
    </subcellularLocation>
</comment>
<dbReference type="InterPro" id="IPR051789">
    <property type="entry name" value="Bact_Polyamine_Transport"/>
</dbReference>
<keyword evidence="11" id="KW-1185">Reference proteome</keyword>